<evidence type="ECO:0000313" key="2">
    <source>
        <dbReference type="EMBL" id="MBB4859714.1"/>
    </source>
</evidence>
<organism evidence="2 3">
    <name type="scientific">Novosphingobium chloroacetimidivorans</name>
    <dbReference type="NCBI Taxonomy" id="1428314"/>
    <lineage>
        <taxon>Bacteria</taxon>
        <taxon>Pseudomonadati</taxon>
        <taxon>Pseudomonadota</taxon>
        <taxon>Alphaproteobacteria</taxon>
        <taxon>Sphingomonadales</taxon>
        <taxon>Sphingomonadaceae</taxon>
        <taxon>Novosphingobium</taxon>
    </lineage>
</organism>
<protein>
    <recommendedName>
        <fullName evidence="4">DUF3298 domain-containing protein</fullName>
    </recommendedName>
</protein>
<dbReference type="AlphaFoldDB" id="A0A7W7NXQ6"/>
<dbReference type="RefSeq" id="WP_184247114.1">
    <property type="nucleotide sequence ID" value="NZ_JACHLR010000013.1"/>
</dbReference>
<keyword evidence="1" id="KW-0732">Signal</keyword>
<reference evidence="2 3" key="1">
    <citation type="submission" date="2020-08" db="EMBL/GenBank/DDBJ databases">
        <title>Functional genomics of gut bacteria from endangered species of beetles.</title>
        <authorList>
            <person name="Carlos-Shanley C."/>
        </authorList>
    </citation>
    <scope>NUCLEOTIDE SEQUENCE [LARGE SCALE GENOMIC DNA]</scope>
    <source>
        <strain evidence="2 3">S00245</strain>
    </source>
</reference>
<name>A0A7W7NXQ6_9SPHN</name>
<dbReference type="Proteomes" id="UP000555448">
    <property type="component" value="Unassembled WGS sequence"/>
</dbReference>
<evidence type="ECO:0000256" key="1">
    <source>
        <dbReference type="SAM" id="SignalP"/>
    </source>
</evidence>
<evidence type="ECO:0000313" key="3">
    <source>
        <dbReference type="Proteomes" id="UP000555448"/>
    </source>
</evidence>
<gene>
    <name evidence="2" type="ORF">HNO88_003043</name>
</gene>
<sequence>MHRLLPFCLAGLACTGAPVAAAEQAAPYPTAQVLGAARDACSDLSSREAAAARIAASGWSKAADPYATPVGELVRFGYEAGRKMLENGSGTVDSGPLVFSRQVAGESLNLVLSSVVMDGVSVMGCRTYDVGETRRIGKDAASAWAGREPDQSVDQAELVKYTWEPGLQPGQDSFEVFYVPAGSPLIAMVKFPGIAIKADQVSVLPR</sequence>
<comment type="caution">
    <text evidence="2">The sequence shown here is derived from an EMBL/GenBank/DDBJ whole genome shotgun (WGS) entry which is preliminary data.</text>
</comment>
<evidence type="ECO:0008006" key="4">
    <source>
        <dbReference type="Google" id="ProtNLM"/>
    </source>
</evidence>
<accession>A0A7W7NXQ6</accession>
<keyword evidence="3" id="KW-1185">Reference proteome</keyword>
<feature type="chain" id="PRO_5030845131" description="DUF3298 domain-containing protein" evidence="1">
    <location>
        <begin position="22"/>
        <end position="206"/>
    </location>
</feature>
<proteinExistence type="predicted"/>
<dbReference type="EMBL" id="JACHLR010000013">
    <property type="protein sequence ID" value="MBB4859714.1"/>
    <property type="molecule type" value="Genomic_DNA"/>
</dbReference>
<feature type="signal peptide" evidence="1">
    <location>
        <begin position="1"/>
        <end position="21"/>
    </location>
</feature>